<reference evidence="1" key="1">
    <citation type="journal article" date="2022" name="bioRxiv">
        <title>Sequencing and chromosome-scale assembly of the giantPleurodeles waltlgenome.</title>
        <authorList>
            <person name="Brown T."/>
            <person name="Elewa A."/>
            <person name="Iarovenko S."/>
            <person name="Subramanian E."/>
            <person name="Araus A.J."/>
            <person name="Petzold A."/>
            <person name="Susuki M."/>
            <person name="Suzuki K.-i.T."/>
            <person name="Hayashi T."/>
            <person name="Toyoda A."/>
            <person name="Oliveira C."/>
            <person name="Osipova E."/>
            <person name="Leigh N.D."/>
            <person name="Simon A."/>
            <person name="Yun M.H."/>
        </authorList>
    </citation>
    <scope>NUCLEOTIDE SEQUENCE</scope>
    <source>
        <strain evidence="1">20211129_DDA</strain>
        <tissue evidence="1">Liver</tissue>
    </source>
</reference>
<dbReference type="Proteomes" id="UP001066276">
    <property type="component" value="Chromosome 11"/>
</dbReference>
<organism evidence="1 2">
    <name type="scientific">Pleurodeles waltl</name>
    <name type="common">Iberian ribbed newt</name>
    <dbReference type="NCBI Taxonomy" id="8319"/>
    <lineage>
        <taxon>Eukaryota</taxon>
        <taxon>Metazoa</taxon>
        <taxon>Chordata</taxon>
        <taxon>Craniata</taxon>
        <taxon>Vertebrata</taxon>
        <taxon>Euteleostomi</taxon>
        <taxon>Amphibia</taxon>
        <taxon>Batrachia</taxon>
        <taxon>Caudata</taxon>
        <taxon>Salamandroidea</taxon>
        <taxon>Salamandridae</taxon>
        <taxon>Pleurodelinae</taxon>
        <taxon>Pleurodeles</taxon>
    </lineage>
</organism>
<protein>
    <submittedName>
        <fullName evidence="1">Uncharacterized protein</fullName>
    </submittedName>
</protein>
<gene>
    <name evidence="1" type="ORF">NDU88_005662</name>
</gene>
<evidence type="ECO:0000313" key="2">
    <source>
        <dbReference type="Proteomes" id="UP001066276"/>
    </source>
</evidence>
<evidence type="ECO:0000313" key="1">
    <source>
        <dbReference type="EMBL" id="KAJ1092552.1"/>
    </source>
</evidence>
<comment type="caution">
    <text evidence="1">The sequence shown here is derived from an EMBL/GenBank/DDBJ whole genome shotgun (WGS) entry which is preliminary data.</text>
</comment>
<dbReference type="AlphaFoldDB" id="A0AAV7LQ63"/>
<sequence length="66" mass="7557">MDRGRRIRAPLLPAGSDSPDLSGLSRWVPGRAVLQDQIAGHVRAARLRVRYLAWFSHAPWLIMQFY</sequence>
<proteinExistence type="predicted"/>
<name>A0AAV7LQ63_PLEWA</name>
<keyword evidence="2" id="KW-1185">Reference proteome</keyword>
<accession>A0AAV7LQ63</accession>
<dbReference type="EMBL" id="JANPWB010000015">
    <property type="protein sequence ID" value="KAJ1092552.1"/>
    <property type="molecule type" value="Genomic_DNA"/>
</dbReference>